<feature type="transmembrane region" description="Helical" evidence="20">
    <location>
        <begin position="231"/>
        <end position="249"/>
    </location>
</feature>
<evidence type="ECO:0000259" key="21">
    <source>
        <dbReference type="PROSITE" id="PS50109"/>
    </source>
</evidence>
<evidence type="ECO:0000259" key="22">
    <source>
        <dbReference type="PROSITE" id="PS50110"/>
    </source>
</evidence>
<evidence type="ECO:0000313" key="25">
    <source>
        <dbReference type="Proteomes" id="UP000739411"/>
    </source>
</evidence>
<dbReference type="Gene3D" id="3.40.50.2300">
    <property type="match status" value="2"/>
</dbReference>
<dbReference type="CDD" id="cd17546">
    <property type="entry name" value="REC_hyHK_CKI1_RcsC-like"/>
    <property type="match status" value="2"/>
</dbReference>
<dbReference type="InterPro" id="IPR036890">
    <property type="entry name" value="HATPase_C_sf"/>
</dbReference>
<evidence type="ECO:0000256" key="17">
    <source>
        <dbReference type="ARBA" id="ARBA00070152"/>
    </source>
</evidence>
<dbReference type="GO" id="GO:0000155">
    <property type="term" value="F:phosphorelay sensor kinase activity"/>
    <property type="evidence" value="ECO:0007669"/>
    <property type="project" value="InterPro"/>
</dbReference>
<dbReference type="InterPro" id="IPR004358">
    <property type="entry name" value="Sig_transdc_His_kin-like_C"/>
</dbReference>
<evidence type="ECO:0000256" key="7">
    <source>
        <dbReference type="ARBA" id="ARBA00022692"/>
    </source>
</evidence>
<dbReference type="SMART" id="SM00387">
    <property type="entry name" value="HATPase_c"/>
    <property type="match status" value="1"/>
</dbReference>
<reference evidence="24 25" key="1">
    <citation type="submission" date="2020-10" db="EMBL/GenBank/DDBJ databases">
        <title>Connecting structure to function with the recovery of over 1000 high-quality activated sludge metagenome-assembled genomes encoding full-length rRNA genes using long-read sequencing.</title>
        <authorList>
            <person name="Singleton C.M."/>
            <person name="Petriglieri F."/>
            <person name="Kristensen J.M."/>
            <person name="Kirkegaard R.H."/>
            <person name="Michaelsen T.Y."/>
            <person name="Andersen M.H."/>
            <person name="Karst S.M."/>
            <person name="Dueholm M.S."/>
            <person name="Nielsen P.H."/>
            <person name="Albertsen M."/>
        </authorList>
    </citation>
    <scope>NUCLEOTIDE SEQUENCE [LARGE SCALE GENOMIC DNA]</scope>
    <source>
        <strain evidence="24">EsbW_18-Q3-R4-48_BATAC.463</strain>
    </source>
</reference>
<evidence type="ECO:0000256" key="11">
    <source>
        <dbReference type="ARBA" id="ARBA00022989"/>
    </source>
</evidence>
<dbReference type="Pfam" id="PF01627">
    <property type="entry name" value="Hpt"/>
    <property type="match status" value="1"/>
</dbReference>
<evidence type="ECO:0000256" key="6">
    <source>
        <dbReference type="ARBA" id="ARBA00022679"/>
    </source>
</evidence>
<organism evidence="24 25">
    <name type="scientific">Candidatus Dechloromonas phosphorivorans</name>
    <dbReference type="NCBI Taxonomy" id="2899244"/>
    <lineage>
        <taxon>Bacteria</taxon>
        <taxon>Pseudomonadati</taxon>
        <taxon>Pseudomonadota</taxon>
        <taxon>Betaproteobacteria</taxon>
        <taxon>Rhodocyclales</taxon>
        <taxon>Azonexaceae</taxon>
        <taxon>Dechloromonas</taxon>
    </lineage>
</organism>
<keyword evidence="5 19" id="KW-0597">Phosphoprotein</keyword>
<evidence type="ECO:0000256" key="10">
    <source>
        <dbReference type="ARBA" id="ARBA00022840"/>
    </source>
</evidence>
<dbReference type="SUPFAM" id="SSF47226">
    <property type="entry name" value="Histidine-containing phosphotransfer domain, HPT domain"/>
    <property type="match status" value="1"/>
</dbReference>
<dbReference type="SUPFAM" id="SSF55874">
    <property type="entry name" value="ATPase domain of HSP90 chaperone/DNA topoisomerase II/histidine kinase"/>
    <property type="match status" value="1"/>
</dbReference>
<dbReference type="Gene3D" id="1.10.287.130">
    <property type="match status" value="1"/>
</dbReference>
<feature type="domain" description="Histidine kinase" evidence="21">
    <location>
        <begin position="279"/>
        <end position="501"/>
    </location>
</feature>
<dbReference type="InterPro" id="IPR008207">
    <property type="entry name" value="Sig_transdc_His_kin_Hpt_dom"/>
</dbReference>
<keyword evidence="4" id="KW-1003">Cell membrane</keyword>
<protein>
    <recommendedName>
        <fullName evidence="16">Sensory/regulatory protein RpfC</fullName>
        <ecNumber evidence="3">2.7.13.3</ecNumber>
    </recommendedName>
    <alternativeName>
        <fullName evidence="17">Virulence sensor protein BvgS</fullName>
    </alternativeName>
</protein>
<keyword evidence="9" id="KW-0418">Kinase</keyword>
<dbReference type="PANTHER" id="PTHR45339">
    <property type="entry name" value="HYBRID SIGNAL TRANSDUCTION HISTIDINE KINASE J"/>
    <property type="match status" value="1"/>
</dbReference>
<comment type="subcellular location">
    <subcellularLocation>
        <location evidence="2">Cell membrane</location>
        <topology evidence="2">Multi-pass membrane protein</topology>
    </subcellularLocation>
</comment>
<dbReference type="Proteomes" id="UP000739411">
    <property type="component" value="Unassembled WGS sequence"/>
</dbReference>
<dbReference type="PROSITE" id="PS50110">
    <property type="entry name" value="RESPONSE_REGULATORY"/>
    <property type="match status" value="2"/>
</dbReference>
<evidence type="ECO:0000313" key="24">
    <source>
        <dbReference type="EMBL" id="MBK7417385.1"/>
    </source>
</evidence>
<dbReference type="SUPFAM" id="SSF47384">
    <property type="entry name" value="Homodimeric domain of signal transducing histidine kinase"/>
    <property type="match status" value="1"/>
</dbReference>
<gene>
    <name evidence="24" type="ORF">IPJ38_22120</name>
</gene>
<comment type="subunit">
    <text evidence="15">At low DSF concentrations, interacts with RpfF.</text>
</comment>
<evidence type="ECO:0000256" key="3">
    <source>
        <dbReference type="ARBA" id="ARBA00012438"/>
    </source>
</evidence>
<evidence type="ECO:0000256" key="2">
    <source>
        <dbReference type="ARBA" id="ARBA00004651"/>
    </source>
</evidence>
<keyword evidence="12" id="KW-0902">Two-component regulatory system</keyword>
<evidence type="ECO:0000256" key="8">
    <source>
        <dbReference type="ARBA" id="ARBA00022741"/>
    </source>
</evidence>
<dbReference type="GO" id="GO:0005524">
    <property type="term" value="F:ATP binding"/>
    <property type="evidence" value="ECO:0007669"/>
    <property type="project" value="UniProtKB-KW"/>
</dbReference>
<dbReference type="Gene3D" id="3.30.565.10">
    <property type="entry name" value="Histidine kinase-like ATPase, C-terminal domain"/>
    <property type="match status" value="1"/>
</dbReference>
<dbReference type="SMART" id="SM00388">
    <property type="entry name" value="HisKA"/>
    <property type="match status" value="1"/>
</dbReference>
<keyword evidence="11 20" id="KW-1133">Transmembrane helix</keyword>
<dbReference type="InterPro" id="IPR036097">
    <property type="entry name" value="HisK_dim/P_sf"/>
</dbReference>
<comment type="function">
    <text evidence="14">Member of the two-component regulatory system BvgS/BvgA. Phosphorylates BvgA via a four-step phosphorelay in response to environmental signals.</text>
</comment>
<evidence type="ECO:0000256" key="9">
    <source>
        <dbReference type="ARBA" id="ARBA00022777"/>
    </source>
</evidence>
<keyword evidence="7 20" id="KW-0812">Transmembrane</keyword>
<dbReference type="InterPro" id="IPR003594">
    <property type="entry name" value="HATPase_dom"/>
</dbReference>
<dbReference type="PROSITE" id="PS50894">
    <property type="entry name" value="HPT"/>
    <property type="match status" value="1"/>
</dbReference>
<comment type="caution">
    <text evidence="24">The sequence shown here is derived from an EMBL/GenBank/DDBJ whole genome shotgun (WGS) entry which is preliminary data.</text>
</comment>
<keyword evidence="6" id="KW-0808">Transferase</keyword>
<dbReference type="Pfam" id="PF00072">
    <property type="entry name" value="Response_reg"/>
    <property type="match status" value="2"/>
</dbReference>
<dbReference type="CDD" id="cd00082">
    <property type="entry name" value="HisKA"/>
    <property type="match status" value="1"/>
</dbReference>
<dbReference type="SMART" id="SM00448">
    <property type="entry name" value="REC"/>
    <property type="match status" value="2"/>
</dbReference>
<dbReference type="InterPro" id="IPR036641">
    <property type="entry name" value="HPT_dom_sf"/>
</dbReference>
<feature type="domain" description="Response regulatory" evidence="22">
    <location>
        <begin position="663"/>
        <end position="782"/>
    </location>
</feature>
<dbReference type="SUPFAM" id="SSF52172">
    <property type="entry name" value="CheY-like"/>
    <property type="match status" value="2"/>
</dbReference>
<comment type="catalytic activity">
    <reaction evidence="1">
        <text>ATP + protein L-histidine = ADP + protein N-phospho-L-histidine.</text>
        <dbReference type="EC" id="2.7.13.3"/>
    </reaction>
</comment>
<dbReference type="CDD" id="cd16922">
    <property type="entry name" value="HATPase_EvgS-ArcB-TorS-like"/>
    <property type="match status" value="1"/>
</dbReference>
<dbReference type="InterPro" id="IPR011006">
    <property type="entry name" value="CheY-like_superfamily"/>
</dbReference>
<evidence type="ECO:0000256" key="18">
    <source>
        <dbReference type="PROSITE-ProRule" id="PRU00110"/>
    </source>
</evidence>
<evidence type="ECO:0000256" key="12">
    <source>
        <dbReference type="ARBA" id="ARBA00023012"/>
    </source>
</evidence>
<dbReference type="PANTHER" id="PTHR45339:SF1">
    <property type="entry name" value="HYBRID SIGNAL TRANSDUCTION HISTIDINE KINASE J"/>
    <property type="match status" value="1"/>
</dbReference>
<evidence type="ECO:0000256" key="13">
    <source>
        <dbReference type="ARBA" id="ARBA00023136"/>
    </source>
</evidence>
<evidence type="ECO:0000256" key="5">
    <source>
        <dbReference type="ARBA" id="ARBA00022553"/>
    </source>
</evidence>
<keyword evidence="13 20" id="KW-0472">Membrane</keyword>
<sequence>MENQQSHDTSRASRALLILFFVGFLTIVGVSTLISSLIDDLNQKSSNEHARLFIGEQVVNSIRDIESTFYQLAPTTNEAAQARLIRQIHEKTEKLEKDLLVLQNGGVVYQRIALNIEGLDEMVREVKYSPPKDDDRYVLEAIEIGPYLDQLRQRAKELGNLLATRDACPEQDIQCIKIKSQIVKAHYKSIPPFFFRLNENANRLFYESNNHLLELQERLAKQQSNLKMTQAGVVLLVIFSVMGLGISFIRKINEAQKELRLAKDQAEAASIAKSQFLANMSHEIRTPMNGIIGMTDLVLDTTLSDEQRDYLNIVQSSSDALLTVINDILDFSKIEAGKLTIEAIQFDLPRLVSETLRTLSLRTEEKGLELICDTAHDIPKQLLGDPGRLRQILLNLIGNAIKFTEHGEILLRTESRPGAPDGMCRIYFAVKDTGIGISQDKQQLIFEAFSQEDSSTTRRFGGTGLGLSISSRLVELMHGRIWVDSEPGQGSCFQIEIDLQEIAIAATPMELDCTTLAGKSALIVDDNATNRQVLENWLSQWSLQVTSVASGHAALEMLSKDAQKFDFVLLDTQMPDMDGYTLAKRLRETVAQLPPMIMLTSAAMRGDADHCKALGISAYFPKPVAPFDLRLSLCQLSSNTKTSNPPSELLTRHKLREAQRLLDVLLVEDNLVNQKLALALLQKWGHRVSLANNGQEALDILENKQFDVIFMDMQMPILGGLDATRLYRAREKELGRARTPIIAMTANAMESDRDDCLAAGMDDHISKPIKLDILLDFLGKLGSKLKETPEDHVRVIADFDYAAAISRSDPEIVEIIASVFRETVPQELKQLRAALTASKMTDGERIAHTLKATLSTFNAKPAADLACEIEQQCQIGDSKTSLELIGLLEGEVNKLLRHIPDGASC</sequence>
<feature type="modified residue" description="4-aspartylphosphate" evidence="19">
    <location>
        <position position="712"/>
    </location>
</feature>
<evidence type="ECO:0000256" key="14">
    <source>
        <dbReference type="ARBA" id="ARBA00058004"/>
    </source>
</evidence>
<feature type="domain" description="Response regulatory" evidence="22">
    <location>
        <begin position="520"/>
        <end position="637"/>
    </location>
</feature>
<dbReference type="Pfam" id="PF00512">
    <property type="entry name" value="HisKA"/>
    <property type="match status" value="1"/>
</dbReference>
<dbReference type="FunFam" id="3.30.565.10:FF:000010">
    <property type="entry name" value="Sensor histidine kinase RcsC"/>
    <property type="match status" value="1"/>
</dbReference>
<feature type="domain" description="HPt" evidence="23">
    <location>
        <begin position="809"/>
        <end position="905"/>
    </location>
</feature>
<dbReference type="AlphaFoldDB" id="A0A935K1I5"/>
<dbReference type="EC" id="2.7.13.3" evidence="3"/>
<evidence type="ECO:0000256" key="15">
    <source>
        <dbReference type="ARBA" id="ARBA00064003"/>
    </source>
</evidence>
<dbReference type="PRINTS" id="PR00344">
    <property type="entry name" value="BCTRLSENSOR"/>
</dbReference>
<dbReference type="InterPro" id="IPR005467">
    <property type="entry name" value="His_kinase_dom"/>
</dbReference>
<evidence type="ECO:0000259" key="23">
    <source>
        <dbReference type="PROSITE" id="PS50894"/>
    </source>
</evidence>
<dbReference type="InterPro" id="IPR003661">
    <property type="entry name" value="HisK_dim/P_dom"/>
</dbReference>
<dbReference type="EMBL" id="JADJMS010000051">
    <property type="protein sequence ID" value="MBK7417385.1"/>
    <property type="molecule type" value="Genomic_DNA"/>
</dbReference>
<evidence type="ECO:0000256" key="19">
    <source>
        <dbReference type="PROSITE-ProRule" id="PRU00169"/>
    </source>
</evidence>
<evidence type="ECO:0000256" key="4">
    <source>
        <dbReference type="ARBA" id="ARBA00022475"/>
    </source>
</evidence>
<name>A0A935K1I5_9RHOO</name>
<dbReference type="GO" id="GO:0005886">
    <property type="term" value="C:plasma membrane"/>
    <property type="evidence" value="ECO:0007669"/>
    <property type="project" value="UniProtKB-SubCell"/>
</dbReference>
<feature type="modified residue" description="4-aspartylphosphate" evidence="19">
    <location>
        <position position="571"/>
    </location>
</feature>
<evidence type="ECO:0000256" key="20">
    <source>
        <dbReference type="SAM" id="Phobius"/>
    </source>
</evidence>
<evidence type="ECO:0000256" key="16">
    <source>
        <dbReference type="ARBA" id="ARBA00068150"/>
    </source>
</evidence>
<dbReference type="Gene3D" id="1.20.120.160">
    <property type="entry name" value="HPT domain"/>
    <property type="match status" value="1"/>
</dbReference>
<evidence type="ECO:0000256" key="1">
    <source>
        <dbReference type="ARBA" id="ARBA00000085"/>
    </source>
</evidence>
<dbReference type="Pfam" id="PF02518">
    <property type="entry name" value="HATPase_c"/>
    <property type="match status" value="1"/>
</dbReference>
<keyword evidence="10" id="KW-0067">ATP-binding</keyword>
<dbReference type="InterPro" id="IPR001789">
    <property type="entry name" value="Sig_transdc_resp-reg_receiver"/>
</dbReference>
<feature type="modified residue" description="Phosphohistidine" evidence="18">
    <location>
        <position position="848"/>
    </location>
</feature>
<accession>A0A935K1I5</accession>
<dbReference type="FunFam" id="1.10.287.130:FF:000002">
    <property type="entry name" value="Two-component osmosensing histidine kinase"/>
    <property type="match status" value="1"/>
</dbReference>
<keyword evidence="8" id="KW-0547">Nucleotide-binding</keyword>
<feature type="transmembrane region" description="Helical" evidence="20">
    <location>
        <begin position="15"/>
        <end position="38"/>
    </location>
</feature>
<proteinExistence type="predicted"/>
<dbReference type="PROSITE" id="PS50109">
    <property type="entry name" value="HIS_KIN"/>
    <property type="match status" value="1"/>
</dbReference>